<comment type="subcellular location">
    <subcellularLocation>
        <location evidence="1">Cell membrane</location>
    </subcellularLocation>
</comment>
<name>A0A1H9MQ69_9PSEU</name>
<dbReference type="Pfam" id="PF13641">
    <property type="entry name" value="Glyco_tranf_2_3"/>
    <property type="match status" value="1"/>
</dbReference>
<keyword evidence="3" id="KW-0328">Glycosyltransferase</keyword>
<dbReference type="Proteomes" id="UP000199051">
    <property type="component" value="Unassembled WGS sequence"/>
</dbReference>
<keyword evidence="4 6" id="KW-0808">Transferase</keyword>
<gene>
    <name evidence="6" type="ORF">SAMN04487818_102277</name>
</gene>
<keyword evidence="5" id="KW-0472">Membrane</keyword>
<dbReference type="AlphaFoldDB" id="A0A1H9MQ69"/>
<organism evidence="6 7">
    <name type="scientific">Actinokineospora terrae</name>
    <dbReference type="NCBI Taxonomy" id="155974"/>
    <lineage>
        <taxon>Bacteria</taxon>
        <taxon>Bacillati</taxon>
        <taxon>Actinomycetota</taxon>
        <taxon>Actinomycetes</taxon>
        <taxon>Pseudonocardiales</taxon>
        <taxon>Pseudonocardiaceae</taxon>
        <taxon>Actinokineospora</taxon>
    </lineage>
</organism>
<keyword evidence="7" id="KW-1185">Reference proteome</keyword>
<dbReference type="STRING" id="155974.SAMN04487818_102277"/>
<dbReference type="RefSeq" id="WP_092775207.1">
    <property type="nucleotide sequence ID" value="NZ_FOGI01000002.1"/>
</dbReference>
<dbReference type="InterPro" id="IPR029044">
    <property type="entry name" value="Nucleotide-diphossugar_trans"/>
</dbReference>
<dbReference type="GO" id="GO:0005886">
    <property type="term" value="C:plasma membrane"/>
    <property type="evidence" value="ECO:0007669"/>
    <property type="project" value="UniProtKB-SubCell"/>
</dbReference>
<evidence type="ECO:0000313" key="7">
    <source>
        <dbReference type="Proteomes" id="UP000199051"/>
    </source>
</evidence>
<dbReference type="PANTHER" id="PTHR43646">
    <property type="entry name" value="GLYCOSYLTRANSFERASE"/>
    <property type="match status" value="1"/>
</dbReference>
<dbReference type="EMBL" id="FOGI01000002">
    <property type="protein sequence ID" value="SER25832.1"/>
    <property type="molecule type" value="Genomic_DNA"/>
</dbReference>
<evidence type="ECO:0000256" key="2">
    <source>
        <dbReference type="ARBA" id="ARBA00022475"/>
    </source>
</evidence>
<dbReference type="SUPFAM" id="SSF53448">
    <property type="entry name" value="Nucleotide-diphospho-sugar transferases"/>
    <property type="match status" value="1"/>
</dbReference>
<keyword evidence="2" id="KW-1003">Cell membrane</keyword>
<proteinExistence type="predicted"/>
<evidence type="ECO:0000256" key="3">
    <source>
        <dbReference type="ARBA" id="ARBA00022676"/>
    </source>
</evidence>
<evidence type="ECO:0000313" key="6">
    <source>
        <dbReference type="EMBL" id="SER25832.1"/>
    </source>
</evidence>
<evidence type="ECO:0000256" key="1">
    <source>
        <dbReference type="ARBA" id="ARBA00004236"/>
    </source>
</evidence>
<dbReference type="PANTHER" id="PTHR43646:SF2">
    <property type="entry name" value="GLYCOSYLTRANSFERASE 2-LIKE DOMAIN-CONTAINING PROTEIN"/>
    <property type="match status" value="1"/>
</dbReference>
<evidence type="ECO:0000256" key="5">
    <source>
        <dbReference type="ARBA" id="ARBA00023136"/>
    </source>
</evidence>
<sequence>MITAVAIAVPARDERDRIRACLRAIVAAARALPPTTAWALCLVADRCSDDTARIAESELDGLPALVVHNSVDHPLGTIRDLGLRHAQALLGNNDPARTWLLSTDADTTVPITWLTSLLRLAAKGTHAIAGTTRLDHPAAPTTAAARRYARVLDLARVPEGHGNVYGANLAIRADTYHAIGGFPPLNTGEDHGLWNRLTRAGYRHTYAEDNAVTTSARTRGRARGGLADLLASLDGRAEAR</sequence>
<dbReference type="Gene3D" id="3.90.550.10">
    <property type="entry name" value="Spore Coat Polysaccharide Biosynthesis Protein SpsA, Chain A"/>
    <property type="match status" value="1"/>
</dbReference>
<dbReference type="GO" id="GO:0016757">
    <property type="term" value="F:glycosyltransferase activity"/>
    <property type="evidence" value="ECO:0007669"/>
    <property type="project" value="UniProtKB-KW"/>
</dbReference>
<accession>A0A1H9MQ69</accession>
<reference evidence="7" key="1">
    <citation type="submission" date="2016-10" db="EMBL/GenBank/DDBJ databases">
        <authorList>
            <person name="Varghese N."/>
            <person name="Submissions S."/>
        </authorList>
    </citation>
    <scope>NUCLEOTIDE SEQUENCE [LARGE SCALE GENOMIC DNA]</scope>
    <source>
        <strain evidence="7">DSM 44260</strain>
    </source>
</reference>
<evidence type="ECO:0000256" key="4">
    <source>
        <dbReference type="ARBA" id="ARBA00022679"/>
    </source>
</evidence>
<protein>
    <submittedName>
        <fullName evidence="6">Glycosyltransferase like family 2</fullName>
    </submittedName>
</protein>